<name>A0A067M254_BOTB1</name>
<dbReference type="OrthoDB" id="3270175at2759"/>
<dbReference type="EMBL" id="KL198169">
    <property type="protein sequence ID" value="KDQ05947.1"/>
    <property type="molecule type" value="Genomic_DNA"/>
</dbReference>
<feature type="non-terminal residue" evidence="2">
    <location>
        <position position="59"/>
    </location>
</feature>
<dbReference type="Pfam" id="PF05699">
    <property type="entry name" value="Dimer_Tnp_hAT"/>
    <property type="match status" value="1"/>
</dbReference>
<dbReference type="SUPFAM" id="SSF53098">
    <property type="entry name" value="Ribonuclease H-like"/>
    <property type="match status" value="1"/>
</dbReference>
<dbReference type="AlphaFoldDB" id="A0A067M254"/>
<proteinExistence type="predicted"/>
<feature type="non-terminal residue" evidence="2">
    <location>
        <position position="1"/>
    </location>
</feature>
<dbReference type="InParanoid" id="A0A067M254"/>
<dbReference type="InterPro" id="IPR008906">
    <property type="entry name" value="HATC_C_dom"/>
</dbReference>
<reference evidence="3" key="1">
    <citation type="journal article" date="2014" name="Proc. Natl. Acad. Sci. U.S.A.">
        <title>Extensive sampling of basidiomycete genomes demonstrates inadequacy of the white-rot/brown-rot paradigm for wood decay fungi.</title>
        <authorList>
            <person name="Riley R."/>
            <person name="Salamov A.A."/>
            <person name="Brown D.W."/>
            <person name="Nagy L.G."/>
            <person name="Floudas D."/>
            <person name="Held B.W."/>
            <person name="Levasseur A."/>
            <person name="Lombard V."/>
            <person name="Morin E."/>
            <person name="Otillar R."/>
            <person name="Lindquist E.A."/>
            <person name="Sun H."/>
            <person name="LaButti K.M."/>
            <person name="Schmutz J."/>
            <person name="Jabbour D."/>
            <person name="Luo H."/>
            <person name="Baker S.E."/>
            <person name="Pisabarro A.G."/>
            <person name="Walton J.D."/>
            <person name="Blanchette R.A."/>
            <person name="Henrissat B."/>
            <person name="Martin F."/>
            <person name="Cullen D."/>
            <person name="Hibbett D.S."/>
            <person name="Grigoriev I.V."/>
        </authorList>
    </citation>
    <scope>NUCLEOTIDE SEQUENCE [LARGE SCALE GENOMIC DNA]</scope>
    <source>
        <strain evidence="3">FD-172 SS1</strain>
    </source>
</reference>
<dbReference type="InterPro" id="IPR012337">
    <property type="entry name" value="RNaseH-like_sf"/>
</dbReference>
<feature type="domain" description="HAT C-terminal dimerisation" evidence="1">
    <location>
        <begin position="1"/>
        <end position="51"/>
    </location>
</feature>
<accession>A0A067M254</accession>
<evidence type="ECO:0000259" key="1">
    <source>
        <dbReference type="Pfam" id="PF05699"/>
    </source>
</evidence>
<dbReference type="STRING" id="930990.A0A067M254"/>
<sequence length="59" mass="6566">YPTLARMARDYLAIQGSGTPGERKFSSAGRTDDVRRSRLSPALFEALQLLKASYKSETM</sequence>
<dbReference type="Proteomes" id="UP000027195">
    <property type="component" value="Unassembled WGS sequence"/>
</dbReference>
<dbReference type="HOGENOM" id="CLU_009123_15_2_1"/>
<gene>
    <name evidence="2" type="ORF">BOTBODRAFT_87606</name>
</gene>
<organism evidence="2 3">
    <name type="scientific">Botryobasidium botryosum (strain FD-172 SS1)</name>
    <dbReference type="NCBI Taxonomy" id="930990"/>
    <lineage>
        <taxon>Eukaryota</taxon>
        <taxon>Fungi</taxon>
        <taxon>Dikarya</taxon>
        <taxon>Basidiomycota</taxon>
        <taxon>Agaricomycotina</taxon>
        <taxon>Agaricomycetes</taxon>
        <taxon>Cantharellales</taxon>
        <taxon>Botryobasidiaceae</taxon>
        <taxon>Botryobasidium</taxon>
    </lineage>
</organism>
<dbReference type="GO" id="GO:0046983">
    <property type="term" value="F:protein dimerization activity"/>
    <property type="evidence" value="ECO:0007669"/>
    <property type="project" value="InterPro"/>
</dbReference>
<evidence type="ECO:0000313" key="3">
    <source>
        <dbReference type="Proteomes" id="UP000027195"/>
    </source>
</evidence>
<protein>
    <recommendedName>
        <fullName evidence="1">HAT C-terminal dimerisation domain-containing protein</fullName>
    </recommendedName>
</protein>
<keyword evidence="3" id="KW-1185">Reference proteome</keyword>
<evidence type="ECO:0000313" key="2">
    <source>
        <dbReference type="EMBL" id="KDQ05947.1"/>
    </source>
</evidence>